<proteinExistence type="inferred from homology"/>
<organism evidence="5 6">
    <name type="scientific">Gehongia tenuis</name>
    <dbReference type="NCBI Taxonomy" id="2763655"/>
    <lineage>
        <taxon>Bacteria</taxon>
        <taxon>Bacillati</taxon>
        <taxon>Bacillota</taxon>
        <taxon>Clostridia</taxon>
        <taxon>Christensenellales</taxon>
        <taxon>Christensenellaceae</taxon>
        <taxon>Gehongia</taxon>
    </lineage>
</organism>
<reference evidence="5" key="1">
    <citation type="submission" date="2020-08" db="EMBL/GenBank/DDBJ databases">
        <title>Genome public.</title>
        <authorList>
            <person name="Liu C."/>
            <person name="Sun Q."/>
        </authorList>
    </citation>
    <scope>NUCLEOTIDE SEQUENCE</scope>
    <source>
        <strain evidence="5">NSJ-53</strain>
    </source>
</reference>
<dbReference type="PANTHER" id="PTHR44942:SF4">
    <property type="entry name" value="METHYLTRANSFERASE TYPE 11 DOMAIN-CONTAINING PROTEIN"/>
    <property type="match status" value="1"/>
</dbReference>
<dbReference type="CDD" id="cd02440">
    <property type="entry name" value="AdoMet_MTases"/>
    <property type="match status" value="1"/>
</dbReference>
<dbReference type="PANTHER" id="PTHR44942">
    <property type="entry name" value="METHYLTRANSF_11 DOMAIN-CONTAINING PROTEIN"/>
    <property type="match status" value="1"/>
</dbReference>
<evidence type="ECO:0000256" key="3">
    <source>
        <dbReference type="ARBA" id="ARBA00022679"/>
    </source>
</evidence>
<comment type="caution">
    <text evidence="5">The sequence shown here is derived from an EMBL/GenBank/DDBJ whole genome shotgun (WGS) entry which is preliminary data.</text>
</comment>
<sequence length="256" mass="28472">MSKASAFDKDPQNYDELRPRYCPELFADVMTLAGAGSGTTALEIGVGTGQATQPFLKQGCRVTAVEMGEHLARYVAVKYKDADFSVVQTTFEAYVCPPSSFDLVYAATAFHWISPEIGYPKVLELLKPGGWAAFFWNCPHASREDDPVHRGVQKVYAKYRPNSRPSAQSAGKYAAAEEYLKNYGFHSVTAKQYFGERRFGPEAYVRLLRTYSDHNAMEETVRLAFEREIMAAIEAGGGVMTVHDTMELYMGQKAAI</sequence>
<keyword evidence="6" id="KW-1185">Reference proteome</keyword>
<dbReference type="Proteomes" id="UP000623172">
    <property type="component" value="Unassembled WGS sequence"/>
</dbReference>
<dbReference type="InterPro" id="IPR029063">
    <property type="entry name" value="SAM-dependent_MTases_sf"/>
</dbReference>
<name>A0A926D4K4_9FIRM</name>
<evidence type="ECO:0000259" key="4">
    <source>
        <dbReference type="Pfam" id="PF08241"/>
    </source>
</evidence>
<evidence type="ECO:0000313" key="6">
    <source>
        <dbReference type="Proteomes" id="UP000623172"/>
    </source>
</evidence>
<dbReference type="InterPro" id="IPR013216">
    <property type="entry name" value="Methyltransf_11"/>
</dbReference>
<evidence type="ECO:0000313" key="5">
    <source>
        <dbReference type="EMBL" id="MBC8531352.1"/>
    </source>
</evidence>
<keyword evidence="3" id="KW-0808">Transferase</keyword>
<dbReference type="EMBL" id="JACRSR010000001">
    <property type="protein sequence ID" value="MBC8531352.1"/>
    <property type="molecule type" value="Genomic_DNA"/>
</dbReference>
<keyword evidence="2 5" id="KW-0489">Methyltransferase</keyword>
<dbReference type="Pfam" id="PF08241">
    <property type="entry name" value="Methyltransf_11"/>
    <property type="match status" value="1"/>
</dbReference>
<dbReference type="RefSeq" id="WP_249315890.1">
    <property type="nucleotide sequence ID" value="NZ_JACRSR010000001.1"/>
</dbReference>
<protein>
    <submittedName>
        <fullName evidence="5">Class I SAM-dependent methyltransferase</fullName>
    </submittedName>
</protein>
<evidence type="ECO:0000256" key="1">
    <source>
        <dbReference type="ARBA" id="ARBA00008361"/>
    </source>
</evidence>
<comment type="similarity">
    <text evidence="1">Belongs to the methyltransferase superfamily.</text>
</comment>
<dbReference type="GO" id="GO:0008757">
    <property type="term" value="F:S-adenosylmethionine-dependent methyltransferase activity"/>
    <property type="evidence" value="ECO:0007669"/>
    <property type="project" value="InterPro"/>
</dbReference>
<dbReference type="Gene3D" id="3.40.50.150">
    <property type="entry name" value="Vaccinia Virus protein VP39"/>
    <property type="match status" value="1"/>
</dbReference>
<gene>
    <name evidence="5" type="ORF">H8696_05760</name>
</gene>
<dbReference type="InterPro" id="IPR051052">
    <property type="entry name" value="Diverse_substrate_MTase"/>
</dbReference>
<accession>A0A926D4K4</accession>
<evidence type="ECO:0000256" key="2">
    <source>
        <dbReference type="ARBA" id="ARBA00022603"/>
    </source>
</evidence>
<feature type="domain" description="Methyltransferase type 11" evidence="4">
    <location>
        <begin position="42"/>
        <end position="134"/>
    </location>
</feature>
<dbReference type="AlphaFoldDB" id="A0A926D4K4"/>
<dbReference type="GO" id="GO:0032259">
    <property type="term" value="P:methylation"/>
    <property type="evidence" value="ECO:0007669"/>
    <property type="project" value="UniProtKB-KW"/>
</dbReference>
<dbReference type="SUPFAM" id="SSF53335">
    <property type="entry name" value="S-adenosyl-L-methionine-dependent methyltransferases"/>
    <property type="match status" value="1"/>
</dbReference>